<keyword evidence="3" id="KW-0804">Transcription</keyword>
<organism evidence="5 6">
    <name type="scientific">Nocardia panacis</name>
    <dbReference type="NCBI Taxonomy" id="2340916"/>
    <lineage>
        <taxon>Bacteria</taxon>
        <taxon>Bacillati</taxon>
        <taxon>Actinomycetota</taxon>
        <taxon>Actinomycetes</taxon>
        <taxon>Mycobacteriales</taxon>
        <taxon>Nocardiaceae</taxon>
        <taxon>Nocardia</taxon>
    </lineage>
</organism>
<sequence length="223" mass="24508">MDSIAARPSGSKHELAYESIKTRIVTGVYGPGYRLVLEQLAREFGFSPVPVREAIRRLEAEGYVEFIRNVGARVAHLDTGAYRQAMEALALLEGYATALAAPRMRKTDIKRARSLNRQMEQALNTFDPAAFTELNHQFHGVILERCPNSYIRSLAVGEWARLDLARRSSFAFVPGRAGGSVLEHDHLIDLIESGADAAEIEAAARGHKLGTLHAMDRHTASGA</sequence>
<reference evidence="5 6" key="1">
    <citation type="submission" date="2018-09" db="EMBL/GenBank/DDBJ databases">
        <title>YIM PH21274 draft genome.</title>
        <authorList>
            <person name="Miao C."/>
        </authorList>
    </citation>
    <scope>NUCLEOTIDE SEQUENCE [LARGE SCALE GENOMIC DNA]</scope>
    <source>
        <strain evidence="5 6">YIM PH 21724</strain>
    </source>
</reference>
<dbReference type="SMART" id="SM00345">
    <property type="entry name" value="HTH_GNTR"/>
    <property type="match status" value="1"/>
</dbReference>
<dbReference type="PRINTS" id="PR00033">
    <property type="entry name" value="HTHASNC"/>
</dbReference>
<dbReference type="GO" id="GO:0003700">
    <property type="term" value="F:DNA-binding transcription factor activity"/>
    <property type="evidence" value="ECO:0007669"/>
    <property type="project" value="InterPro"/>
</dbReference>
<dbReference type="SUPFAM" id="SSF46785">
    <property type="entry name" value="Winged helix' DNA-binding domain"/>
    <property type="match status" value="1"/>
</dbReference>
<dbReference type="SMART" id="SM00895">
    <property type="entry name" value="FCD"/>
    <property type="match status" value="1"/>
</dbReference>
<evidence type="ECO:0000256" key="1">
    <source>
        <dbReference type="ARBA" id="ARBA00023015"/>
    </source>
</evidence>
<dbReference type="SUPFAM" id="SSF48008">
    <property type="entry name" value="GntR ligand-binding domain-like"/>
    <property type="match status" value="1"/>
</dbReference>
<dbReference type="Gene3D" id="1.10.10.10">
    <property type="entry name" value="Winged helix-like DNA-binding domain superfamily/Winged helix DNA-binding domain"/>
    <property type="match status" value="1"/>
</dbReference>
<dbReference type="CDD" id="cd07377">
    <property type="entry name" value="WHTH_GntR"/>
    <property type="match status" value="1"/>
</dbReference>
<dbReference type="Proteomes" id="UP000266677">
    <property type="component" value="Unassembled WGS sequence"/>
</dbReference>
<dbReference type="Pfam" id="PF00392">
    <property type="entry name" value="GntR"/>
    <property type="match status" value="1"/>
</dbReference>
<evidence type="ECO:0000256" key="3">
    <source>
        <dbReference type="ARBA" id="ARBA00023163"/>
    </source>
</evidence>
<dbReference type="PANTHER" id="PTHR43537">
    <property type="entry name" value="TRANSCRIPTIONAL REGULATOR, GNTR FAMILY"/>
    <property type="match status" value="1"/>
</dbReference>
<accession>A0A3A4K3I3</accession>
<dbReference type="InterPro" id="IPR036390">
    <property type="entry name" value="WH_DNA-bd_sf"/>
</dbReference>
<dbReference type="InterPro" id="IPR011711">
    <property type="entry name" value="GntR_C"/>
</dbReference>
<dbReference type="OrthoDB" id="4084810at2"/>
<evidence type="ECO:0000259" key="4">
    <source>
        <dbReference type="PROSITE" id="PS50949"/>
    </source>
</evidence>
<name>A0A3A4K3I3_9NOCA</name>
<dbReference type="PROSITE" id="PS50949">
    <property type="entry name" value="HTH_GNTR"/>
    <property type="match status" value="1"/>
</dbReference>
<dbReference type="GO" id="GO:0043565">
    <property type="term" value="F:sequence-specific DNA binding"/>
    <property type="evidence" value="ECO:0007669"/>
    <property type="project" value="InterPro"/>
</dbReference>
<dbReference type="AlphaFoldDB" id="A0A3A4K3I3"/>
<evidence type="ECO:0000313" key="6">
    <source>
        <dbReference type="Proteomes" id="UP000266677"/>
    </source>
</evidence>
<feature type="domain" description="HTH gntR-type" evidence="4">
    <location>
        <begin position="10"/>
        <end position="77"/>
    </location>
</feature>
<dbReference type="PANTHER" id="PTHR43537:SF24">
    <property type="entry name" value="GLUCONATE OPERON TRANSCRIPTIONAL REPRESSOR"/>
    <property type="match status" value="1"/>
</dbReference>
<dbReference type="Pfam" id="PF07729">
    <property type="entry name" value="FCD"/>
    <property type="match status" value="1"/>
</dbReference>
<dbReference type="InterPro" id="IPR000524">
    <property type="entry name" value="Tscrpt_reg_HTH_GntR"/>
</dbReference>
<dbReference type="InterPro" id="IPR008920">
    <property type="entry name" value="TF_FadR/GntR_C"/>
</dbReference>
<proteinExistence type="predicted"/>
<dbReference type="InterPro" id="IPR000485">
    <property type="entry name" value="AsnC-type_HTH_dom"/>
</dbReference>
<dbReference type="InterPro" id="IPR036388">
    <property type="entry name" value="WH-like_DNA-bd_sf"/>
</dbReference>
<comment type="caution">
    <text evidence="5">The sequence shown here is derived from an EMBL/GenBank/DDBJ whole genome shotgun (WGS) entry which is preliminary data.</text>
</comment>
<keyword evidence="2" id="KW-0238">DNA-binding</keyword>
<protein>
    <submittedName>
        <fullName evidence="5">GntR family transcriptional regulator</fullName>
    </submittedName>
</protein>
<keyword evidence="1" id="KW-0805">Transcription regulation</keyword>
<keyword evidence="6" id="KW-1185">Reference proteome</keyword>
<gene>
    <name evidence="5" type="ORF">D5S18_02365</name>
</gene>
<evidence type="ECO:0000256" key="2">
    <source>
        <dbReference type="ARBA" id="ARBA00023125"/>
    </source>
</evidence>
<dbReference type="Gene3D" id="1.20.120.530">
    <property type="entry name" value="GntR ligand-binding domain-like"/>
    <property type="match status" value="1"/>
</dbReference>
<dbReference type="EMBL" id="QZFU01000010">
    <property type="protein sequence ID" value="RJO79423.1"/>
    <property type="molecule type" value="Genomic_DNA"/>
</dbReference>
<evidence type="ECO:0000313" key="5">
    <source>
        <dbReference type="EMBL" id="RJO79423.1"/>
    </source>
</evidence>